<dbReference type="InterPro" id="IPR002909">
    <property type="entry name" value="IPT_dom"/>
</dbReference>
<sequence>MTLLVPLLHLLALFTAFACADLTRNPIVALRPRNLVAFYPLLLDSRDYAPNGTADGYTQDGYSHTTIIPKLGGRLEQGTGLDFPVNIHRRSFPHLTIGAWVQVGEAMAVNRGCLLSQTGSSVGRSVCVDRGKWTVGGQVLDVAVKFDEWSFVAVVFDENSTQFFVDGEIKEIDTVVGSVASPLLVVGAAANDPLTGFTGYVKSVFVFDSALSETELAYLMTTKEVKVEVIPVPTLVPDPVVKVQPKPHLYLKDRLENSVSARQVIDPDADEYNAALPVLDDTELLSVELVYADDIPTDEGNSVDFTPFNLWSLEPKLRDVHVGSKVTVQGSPSFDSLTSMCRINDDISFAPYKVTAHSIACQIPEMNVEAGNVTIKISISQDGVFFTSIGEFRLLQRPSIIRLSPLQTLRSVNPQVIDIFGMNFVNLSTLSCSIGDLTVLTTFISSFRIQCAIESTRYYERLSSVQVDVTANGVDFSDDPKDLELINAPIIDRLSPDNGPTTGGTVVEISGHGFLENMRYAIYCGQNVTDDVEFMSPNLLIWRTTGANFTGIVGVKLKVEDKLVPEIPSLQFSFTLTPQITSIFPQLLPVRSEILLTISGSDFGDFAELRCSFKTLTSGGKALDSTSWTSIATFIASSIVQCPTPPFHDAGFYAVSVSNNAQDFSSISSLASITIHDEILLENASISSGPATGGTSVDITGKQFVRSTDVTCRFGQSRARGYFISDSVIRCISPAWSPVIVTEGISPVPIRVALNGLDFSSSSLSFQYYAPPVVDAISPVNVPVNTSVSLALNGKYLVSFGGIVCRIGTLLVTGTAKNGGRMIQCNRLHTSMDSGFVEISVSLNGGRDFTRNRINLLVHEPVALRGLDTPYVAKNVNSSITVRGQGFLKGDGTMCVYGEKLTTASVISSEILTCPLPSTIQSGRNYELRISLNNGTHLSNSSTHVYVYDLPTFDTISPQTEILHVKGAGFVLNDSFLLAIECIFGDYVRVAARVDNDSSLFCGIPEMELSGNTSKTVAVSFQVGGSIITTDFTYTYEPTLKFVAFDPGAVPGRMPLIFQNNWSHGYTLTPNFSFDTPMPSTDTPVLLLPVVLPEIYDVSPKLVEKGSRVNITIHGQNFKKNSTFCHFSSQQKPIPAVVKSHAVAVCAFDGSFVHPGSISLSLSLNRLRPSITAAAFFVLLDCPTITSIYPRRGPLDGNTTVHIAGTGFVDNQALYCHFDGLPKVLARRLTSTMVQCLTPPSRSGRDSVLRVSIDSSIYSSNSIQFVYQDMPQLASMSPSYGSVEGGTMVVLNGRWLNVSEDVVMCAFGSIRVDTQIGNSTNVIVASPPSAVGIGDVTVKCTLNGELITPAKFSFHYLLTPYLSRIAPQMGLVSSSTKILVDGIGFSEKYPMSCHFGNESSPAIVLSSFQLECIAPPYSLGIVNISVTLSGASVGNSSVAFEYIAEPKLQQLIPPLGSEGGSTRILIVGEKFTRHADMSCLFSRDDDPVVVTTAAFWISEGVIICHTPPFSPGLAYVQLALGENLASNRLPFNFTIEPQVFSVSPKRSSGAGNAIVTITGAGFVNSNVFRCKMGTTIVRPVKFESESRVICKFPRQIHSGFLPVRVSNNNQDFTTDPVLFTLYPPVVVDYVTPLYGLVDEEFTRVDLVGHNSHKMVDLVCQIIQDGVNLATTVAIFVSTSMLTCSLPTPTEFHSISNVSVAVPMTLQVKEISQEETIFEAPFRYLAASIPMAVFPTLLLVTGGQTVVIEAVNLVSGIDLVCQFESYYPYDQTSFVVINGTHGSCVTPERTPGPVESWVTDALVCSNSNCSDTDINQKVKKWKRNGFYSRTEFL</sequence>
<feature type="domain" description="IPT/TIG" evidence="3">
    <location>
        <begin position="577"/>
        <end position="675"/>
    </location>
</feature>
<dbReference type="Gene3D" id="2.60.40.10">
    <property type="entry name" value="Immunoglobulins"/>
    <property type="match status" value="10"/>
</dbReference>
<evidence type="ECO:0000313" key="4">
    <source>
        <dbReference type="EMBL" id="ETI40269.1"/>
    </source>
</evidence>
<dbReference type="Pfam" id="PF13385">
    <property type="entry name" value="Laminin_G_3"/>
    <property type="match status" value="1"/>
</dbReference>
<dbReference type="EMBL" id="ANIZ01002472">
    <property type="protein sequence ID" value="ETI40269.1"/>
    <property type="molecule type" value="Genomic_DNA"/>
</dbReference>
<dbReference type="InterPro" id="IPR013783">
    <property type="entry name" value="Ig-like_fold"/>
</dbReference>
<comment type="caution">
    <text evidence="4">The sequence shown here is derived from an EMBL/GenBank/DDBJ whole genome shotgun (WGS) entry which is preliminary data.</text>
</comment>
<dbReference type="CDD" id="cd00102">
    <property type="entry name" value="IPT"/>
    <property type="match status" value="5"/>
</dbReference>
<dbReference type="eggNOG" id="KOG3610">
    <property type="taxonomic scope" value="Eukaryota"/>
</dbReference>
<evidence type="ECO:0000313" key="5">
    <source>
        <dbReference type="Proteomes" id="UP000018721"/>
    </source>
</evidence>
<dbReference type="SMART" id="SM00429">
    <property type="entry name" value="IPT"/>
    <property type="match status" value="8"/>
</dbReference>
<dbReference type="Proteomes" id="UP000018721">
    <property type="component" value="Unassembled WGS sequence"/>
</dbReference>
<dbReference type="Gene3D" id="2.60.120.200">
    <property type="match status" value="1"/>
</dbReference>
<feature type="chain" id="PRO_5004774169" description="IPT/TIG domain-containing protein" evidence="2">
    <location>
        <begin position="21"/>
        <end position="1832"/>
    </location>
</feature>
<dbReference type="OrthoDB" id="124527at2759"/>
<evidence type="ECO:0000259" key="3">
    <source>
        <dbReference type="SMART" id="SM00429"/>
    </source>
</evidence>
<dbReference type="SUPFAM" id="SSF49899">
    <property type="entry name" value="Concanavalin A-like lectins/glucanases"/>
    <property type="match status" value="1"/>
</dbReference>
<dbReference type="PANTHER" id="PTHR46769">
    <property type="entry name" value="POLYCYSTIC KIDNEY AND HEPATIC DISEASE 1 (AUTOSOMAL RECESSIVE)-LIKE 1"/>
    <property type="match status" value="1"/>
</dbReference>
<keyword evidence="5" id="KW-1185">Reference proteome</keyword>
<name>V9EM17_PHYNI</name>
<dbReference type="Pfam" id="PF01833">
    <property type="entry name" value="TIG"/>
    <property type="match status" value="9"/>
</dbReference>
<dbReference type="PANTHER" id="PTHR46769:SF2">
    <property type="entry name" value="FIBROCYSTIN-L ISOFORM 2 PRECURSOR-RELATED"/>
    <property type="match status" value="1"/>
</dbReference>
<dbReference type="InterPro" id="IPR013320">
    <property type="entry name" value="ConA-like_dom_sf"/>
</dbReference>
<proteinExistence type="predicted"/>
<accession>V9EM17</accession>
<organism evidence="4 5">
    <name type="scientific">Phytophthora nicotianae P1569</name>
    <dbReference type="NCBI Taxonomy" id="1317065"/>
    <lineage>
        <taxon>Eukaryota</taxon>
        <taxon>Sar</taxon>
        <taxon>Stramenopiles</taxon>
        <taxon>Oomycota</taxon>
        <taxon>Peronosporomycetes</taxon>
        <taxon>Peronosporales</taxon>
        <taxon>Peronosporaceae</taxon>
        <taxon>Phytophthora</taxon>
    </lineage>
</organism>
<dbReference type="InterPro" id="IPR052387">
    <property type="entry name" value="Fibrocystin"/>
</dbReference>
<dbReference type="SUPFAM" id="SSF81296">
    <property type="entry name" value="E set domains"/>
    <property type="match status" value="8"/>
</dbReference>
<evidence type="ECO:0000256" key="1">
    <source>
        <dbReference type="ARBA" id="ARBA00022729"/>
    </source>
</evidence>
<evidence type="ECO:0000256" key="2">
    <source>
        <dbReference type="SAM" id="SignalP"/>
    </source>
</evidence>
<protein>
    <recommendedName>
        <fullName evidence="3">IPT/TIG domain-containing protein</fullName>
    </recommendedName>
</protein>
<dbReference type="HOGENOM" id="CLU_237341_0_0_1"/>
<feature type="domain" description="IPT/TIG" evidence="3">
    <location>
        <begin position="1445"/>
        <end position="1534"/>
    </location>
</feature>
<reference evidence="4 5" key="1">
    <citation type="submission" date="2013-11" db="EMBL/GenBank/DDBJ databases">
        <title>The Genome Sequence of Phytophthora parasitica P1569.</title>
        <authorList>
            <consortium name="The Broad Institute Genomics Platform"/>
            <person name="Russ C."/>
            <person name="Tyler B."/>
            <person name="Panabieres F."/>
            <person name="Shan W."/>
            <person name="Tripathy S."/>
            <person name="Grunwald N."/>
            <person name="Machado M."/>
            <person name="Johnson C.S."/>
            <person name="Arredondo F."/>
            <person name="Hong C."/>
            <person name="Coffey M."/>
            <person name="Young S.K."/>
            <person name="Zeng Q."/>
            <person name="Gargeya S."/>
            <person name="Fitzgerald M."/>
            <person name="Abouelleil A."/>
            <person name="Alvarado L."/>
            <person name="Chapman S.B."/>
            <person name="Gainer-Dewar J."/>
            <person name="Goldberg J."/>
            <person name="Griggs A."/>
            <person name="Gujja S."/>
            <person name="Hansen M."/>
            <person name="Howarth C."/>
            <person name="Imamovic A."/>
            <person name="Ireland A."/>
            <person name="Larimer J."/>
            <person name="McCowan C."/>
            <person name="Murphy C."/>
            <person name="Pearson M."/>
            <person name="Poon T.W."/>
            <person name="Priest M."/>
            <person name="Roberts A."/>
            <person name="Saif S."/>
            <person name="Shea T."/>
            <person name="Sykes S."/>
            <person name="Wortman J."/>
            <person name="Nusbaum C."/>
            <person name="Birren B."/>
        </authorList>
    </citation>
    <scope>NUCLEOTIDE SEQUENCE [LARGE SCALE GENOMIC DNA]</scope>
    <source>
        <strain evidence="4 5">P1569</strain>
    </source>
</reference>
<dbReference type="InterPro" id="IPR014756">
    <property type="entry name" value="Ig_E-set"/>
</dbReference>
<feature type="domain" description="IPT/TIG" evidence="3">
    <location>
        <begin position="1536"/>
        <end position="1622"/>
    </location>
</feature>
<feature type="domain" description="IPT/TIG" evidence="3">
    <location>
        <begin position="1270"/>
        <end position="1355"/>
    </location>
</feature>
<feature type="domain" description="IPT/TIG" evidence="3">
    <location>
        <begin position="1359"/>
        <end position="1443"/>
    </location>
</feature>
<feature type="domain" description="IPT/TIG" evidence="3">
    <location>
        <begin position="678"/>
        <end position="769"/>
    </location>
</feature>
<keyword evidence="1 2" id="KW-0732">Signal</keyword>
<feature type="signal peptide" evidence="2">
    <location>
        <begin position="1"/>
        <end position="20"/>
    </location>
</feature>
<feature type="domain" description="IPT/TIG" evidence="3">
    <location>
        <begin position="488"/>
        <end position="575"/>
    </location>
</feature>
<feature type="domain" description="IPT/TIG" evidence="3">
    <location>
        <begin position="1182"/>
        <end position="1268"/>
    </location>
</feature>
<gene>
    <name evidence="4" type="ORF">F443_14284</name>
</gene>